<dbReference type="Gene3D" id="3.90.1150.10">
    <property type="entry name" value="Aspartate Aminotransferase, domain 1"/>
    <property type="match status" value="1"/>
</dbReference>
<reference evidence="6 7" key="1">
    <citation type="submission" date="2023-06" db="EMBL/GenBank/DDBJ databases">
        <authorList>
            <person name="Yushchuk O."/>
            <person name="Binda E."/>
            <person name="Ruckert-Reed C."/>
            <person name="Fedorenko V."/>
            <person name="Kalinowski J."/>
            <person name="Marinelli F."/>
        </authorList>
    </citation>
    <scope>NUCLEOTIDE SEQUENCE [LARGE SCALE GENOMIC DNA]</scope>
    <source>
        <strain evidence="6 7">NRRL 3884</strain>
    </source>
</reference>
<sequence length="429" mass="46052">MAKADEVLDRFDRLISEGVQRGLLHNSAEDERLDGRTVTLGGVPMVNFGSCSYLGLETHPALRAGVIDAVDRFGTQFSSSRAYLSSPAYPAAESALAELLGRPTILTPSTTMGHLAAMPVLIGGDDALLLDHQVHNSVRTAAKLAQAQGTHVEVIAHSDLGALRERVDHLRRTHRRVWYALDGLYSMYADFAPFAALDELMAEQEQLWLYVDDAHSFSWTGRHGRGRALDALGSLAAQRTVVAGSLNKSFAAAGGALSLPDAESRRRVFTLGGTLIFSGPVQPPMLGAVLASLHLHRTPEVAERQERLLHLIRLFNRLATDSGLPVVSHSEAPIRCVAAGSPAVAYNLAARLHAAGYFTDVATLPAVPAKRSGARITITTHHTPADIAAIVGELAEALPKALADEGQSIADLDWAFQDHRDERPVPLPV</sequence>
<dbReference type="Proteomes" id="UP001240150">
    <property type="component" value="Chromosome"/>
</dbReference>
<evidence type="ECO:0000256" key="4">
    <source>
        <dbReference type="ARBA" id="ARBA00022898"/>
    </source>
</evidence>
<proteinExistence type="predicted"/>
<evidence type="ECO:0000256" key="2">
    <source>
        <dbReference type="ARBA" id="ARBA00013187"/>
    </source>
</evidence>
<organism evidence="6 7">
    <name type="scientific">Actinoplanes oblitus</name>
    <dbReference type="NCBI Taxonomy" id="3040509"/>
    <lineage>
        <taxon>Bacteria</taxon>
        <taxon>Bacillati</taxon>
        <taxon>Actinomycetota</taxon>
        <taxon>Actinomycetes</taxon>
        <taxon>Micromonosporales</taxon>
        <taxon>Micromonosporaceae</taxon>
        <taxon>Actinoplanes</taxon>
    </lineage>
</organism>
<evidence type="ECO:0000256" key="5">
    <source>
        <dbReference type="ARBA" id="ARBA00047715"/>
    </source>
</evidence>
<dbReference type="InterPro" id="IPR015422">
    <property type="entry name" value="PyrdxlP-dep_Trfase_small"/>
</dbReference>
<dbReference type="InterPro" id="IPR015424">
    <property type="entry name" value="PyrdxlP-dep_Trfase"/>
</dbReference>
<dbReference type="RefSeq" id="WP_284922107.1">
    <property type="nucleotide sequence ID" value="NZ_CP126980.1"/>
</dbReference>
<dbReference type="EMBL" id="CP126980">
    <property type="protein sequence ID" value="WIN00578.1"/>
    <property type="molecule type" value="Genomic_DNA"/>
</dbReference>
<gene>
    <name evidence="6" type="ORF">ACTOB_004292</name>
</gene>
<comment type="cofactor">
    <cofactor evidence="1">
        <name>pyridoxal 5'-phosphate</name>
        <dbReference type="ChEBI" id="CHEBI:597326"/>
    </cofactor>
</comment>
<comment type="catalytic activity">
    <reaction evidence="5">
        <text>6-carboxyhexanoyl-[ACP] + L-alanine + H(+) = (8S)-8-amino-7-oxononanoate + holo-[ACP] + CO2</text>
        <dbReference type="Rhea" id="RHEA:42288"/>
        <dbReference type="Rhea" id="RHEA-COMP:9685"/>
        <dbReference type="Rhea" id="RHEA-COMP:9955"/>
        <dbReference type="ChEBI" id="CHEBI:15378"/>
        <dbReference type="ChEBI" id="CHEBI:16526"/>
        <dbReference type="ChEBI" id="CHEBI:57972"/>
        <dbReference type="ChEBI" id="CHEBI:64479"/>
        <dbReference type="ChEBI" id="CHEBI:78846"/>
        <dbReference type="ChEBI" id="CHEBI:149468"/>
        <dbReference type="EC" id="2.3.1.47"/>
    </reaction>
</comment>
<name>A0ABY8WT00_9ACTN</name>
<evidence type="ECO:0000313" key="6">
    <source>
        <dbReference type="EMBL" id="WIN00578.1"/>
    </source>
</evidence>
<keyword evidence="3" id="KW-0808">Transferase</keyword>
<dbReference type="InterPro" id="IPR015421">
    <property type="entry name" value="PyrdxlP-dep_Trfase_major"/>
</dbReference>
<dbReference type="InterPro" id="IPR050087">
    <property type="entry name" value="AON_synthase_class-II"/>
</dbReference>
<dbReference type="PANTHER" id="PTHR13693">
    <property type="entry name" value="CLASS II AMINOTRANSFERASE/8-AMINO-7-OXONONANOATE SYNTHASE"/>
    <property type="match status" value="1"/>
</dbReference>
<evidence type="ECO:0000256" key="1">
    <source>
        <dbReference type="ARBA" id="ARBA00001933"/>
    </source>
</evidence>
<dbReference type="EC" id="2.3.1.47" evidence="2"/>
<dbReference type="Gene3D" id="3.40.640.10">
    <property type="entry name" value="Type I PLP-dependent aspartate aminotransferase-like (Major domain)"/>
    <property type="match status" value="1"/>
</dbReference>
<evidence type="ECO:0000256" key="3">
    <source>
        <dbReference type="ARBA" id="ARBA00022679"/>
    </source>
</evidence>
<dbReference type="PANTHER" id="PTHR13693:SF100">
    <property type="entry name" value="8-AMINO-7-OXONONANOATE SYNTHASE"/>
    <property type="match status" value="1"/>
</dbReference>
<evidence type="ECO:0000313" key="7">
    <source>
        <dbReference type="Proteomes" id="UP001240150"/>
    </source>
</evidence>
<keyword evidence="4" id="KW-0663">Pyridoxal phosphate</keyword>
<accession>A0ABY8WT00</accession>
<dbReference type="SUPFAM" id="SSF53383">
    <property type="entry name" value="PLP-dependent transferases"/>
    <property type="match status" value="1"/>
</dbReference>
<keyword evidence="7" id="KW-1185">Reference proteome</keyword>
<protein>
    <recommendedName>
        <fullName evidence="2">8-amino-7-oxononanoate synthase</fullName>
        <ecNumber evidence="2">2.3.1.47</ecNumber>
    </recommendedName>
</protein>